<dbReference type="Proteomes" id="UP000182624">
    <property type="component" value="Unassembled WGS sequence"/>
</dbReference>
<dbReference type="RefSeq" id="WP_074885626.1">
    <property type="nucleotide sequence ID" value="NZ_FOXO01000006.1"/>
</dbReference>
<organism evidence="1 2">
    <name type="scientific">Butyrivibrio proteoclasticus</name>
    <dbReference type="NCBI Taxonomy" id="43305"/>
    <lineage>
        <taxon>Bacteria</taxon>
        <taxon>Bacillati</taxon>
        <taxon>Bacillota</taxon>
        <taxon>Clostridia</taxon>
        <taxon>Lachnospirales</taxon>
        <taxon>Lachnospiraceae</taxon>
        <taxon>Butyrivibrio</taxon>
    </lineage>
</organism>
<reference evidence="2" key="1">
    <citation type="submission" date="2016-10" db="EMBL/GenBank/DDBJ databases">
        <authorList>
            <person name="Varghese N."/>
            <person name="Submissions S."/>
        </authorList>
    </citation>
    <scope>NUCLEOTIDE SEQUENCE [LARGE SCALE GENOMIC DNA]</scope>
    <source>
        <strain evidence="2">P18</strain>
    </source>
</reference>
<gene>
    <name evidence="1" type="ORF">SAMN04487928_106132</name>
</gene>
<dbReference type="EMBL" id="FOXO01000006">
    <property type="protein sequence ID" value="SFP71487.1"/>
    <property type="molecule type" value="Genomic_DNA"/>
</dbReference>
<proteinExistence type="predicted"/>
<dbReference type="AlphaFoldDB" id="A0A1I5SLW2"/>
<name>A0A1I5SLW2_9FIRM</name>
<sequence length="110" mass="12223">MGEVLAEQMGIENVEMLGLAIPPEQDQMLVASVKGNVHGAGALAYEDFMDKASDSVGVRLSIDKALSESPRDFEEFLRLIQKQDYEIKRGKHPAVRCKGGKRFIRFRSLG</sequence>
<dbReference type="OrthoDB" id="1655031at2"/>
<accession>A0A1I5SLW2</accession>
<evidence type="ECO:0000313" key="2">
    <source>
        <dbReference type="Proteomes" id="UP000182624"/>
    </source>
</evidence>
<keyword evidence="2" id="KW-1185">Reference proteome</keyword>
<protein>
    <submittedName>
        <fullName evidence="1">Uncharacterized protein</fullName>
    </submittedName>
</protein>
<evidence type="ECO:0000313" key="1">
    <source>
        <dbReference type="EMBL" id="SFP71487.1"/>
    </source>
</evidence>